<reference evidence="2 3" key="1">
    <citation type="submission" date="2018-06" db="EMBL/GenBank/DDBJ databases">
        <authorList>
            <consortium name="Pathogen Informatics"/>
            <person name="Doyle S."/>
        </authorList>
    </citation>
    <scope>NUCLEOTIDE SEQUENCE [LARGE SCALE GENOMIC DNA]</scope>
    <source>
        <strain evidence="2 3">NCTC12872</strain>
    </source>
</reference>
<feature type="signal peptide" evidence="1">
    <location>
        <begin position="1"/>
        <end position="18"/>
    </location>
</feature>
<dbReference type="PROSITE" id="PS51257">
    <property type="entry name" value="PROKAR_LIPOPROTEIN"/>
    <property type="match status" value="1"/>
</dbReference>
<keyword evidence="3" id="KW-1185">Reference proteome</keyword>
<organism evidence="2 3">
    <name type="scientific">Phocoenobacter uteri</name>
    <dbReference type="NCBI Taxonomy" id="146806"/>
    <lineage>
        <taxon>Bacteria</taxon>
        <taxon>Pseudomonadati</taxon>
        <taxon>Pseudomonadota</taxon>
        <taxon>Gammaproteobacteria</taxon>
        <taxon>Pasteurellales</taxon>
        <taxon>Pasteurellaceae</taxon>
        <taxon>Phocoenobacter</taxon>
    </lineage>
</organism>
<dbReference type="Proteomes" id="UP000255417">
    <property type="component" value="Unassembled WGS sequence"/>
</dbReference>
<name>A0A379C833_9PAST</name>
<evidence type="ECO:0000313" key="3">
    <source>
        <dbReference type="Proteomes" id="UP000255417"/>
    </source>
</evidence>
<accession>A0A379C833</accession>
<evidence type="ECO:0000313" key="2">
    <source>
        <dbReference type="EMBL" id="SUB58371.1"/>
    </source>
</evidence>
<protein>
    <recommendedName>
        <fullName evidence="4">ABC transporter ATPase</fullName>
    </recommendedName>
</protein>
<evidence type="ECO:0008006" key="4">
    <source>
        <dbReference type="Google" id="ProtNLM"/>
    </source>
</evidence>
<sequence length="187" mass="21834">MKILKSFILVNCCLFLTACVNQVSSSSTFQIPNKIRFEGKEYVKASHNQLDEMQHLLYLPDDEKVNPEHWQQGILIFLDKNSQHKTLAQRLALREKIFKQQPKTIAKLQVVNDELRSEILYPPTQREQNIQLDVSRGRNLDCGFAEIQYATKRSYFAKNLQNLTAYKNDIAKLMQKFNQLAWQIACQ</sequence>
<dbReference type="AlphaFoldDB" id="A0A379C833"/>
<proteinExistence type="predicted"/>
<feature type="chain" id="PRO_5016871304" description="ABC transporter ATPase" evidence="1">
    <location>
        <begin position="19"/>
        <end position="187"/>
    </location>
</feature>
<evidence type="ECO:0000256" key="1">
    <source>
        <dbReference type="SAM" id="SignalP"/>
    </source>
</evidence>
<dbReference type="RefSeq" id="WP_115314893.1">
    <property type="nucleotide sequence ID" value="NZ_LWIF01000001.1"/>
</dbReference>
<dbReference type="EMBL" id="UGTA01000001">
    <property type="protein sequence ID" value="SUB58371.1"/>
    <property type="molecule type" value="Genomic_DNA"/>
</dbReference>
<gene>
    <name evidence="2" type="ORF">NCTC12872_00333</name>
</gene>
<keyword evidence="1" id="KW-0732">Signal</keyword>
<dbReference type="OrthoDB" id="5675937at2"/>